<feature type="transmembrane region" description="Helical" evidence="1">
    <location>
        <begin position="753"/>
        <end position="771"/>
    </location>
</feature>
<feature type="transmembrane region" description="Helical" evidence="1">
    <location>
        <begin position="75"/>
        <end position="95"/>
    </location>
</feature>
<feature type="transmembrane region" description="Helical" evidence="1">
    <location>
        <begin position="184"/>
        <end position="204"/>
    </location>
</feature>
<dbReference type="Pfam" id="PF09822">
    <property type="entry name" value="ABC_transp_aux"/>
    <property type="match status" value="1"/>
</dbReference>
<dbReference type="AlphaFoldDB" id="A0A1H4AV90"/>
<keyword evidence="1" id="KW-1133">Transmembrane helix</keyword>
<protein>
    <submittedName>
        <fullName evidence="3">ABC-2 type transport system permease protein</fullName>
    </submittedName>
</protein>
<keyword evidence="1" id="KW-0472">Membrane</keyword>
<feature type="transmembrane region" description="Helical" evidence="1">
    <location>
        <begin position="122"/>
        <end position="146"/>
    </location>
</feature>
<dbReference type="OrthoDB" id="609779at2"/>
<keyword evidence="1" id="KW-0812">Transmembrane</keyword>
<dbReference type="PANTHER" id="PTHR43471">
    <property type="entry name" value="ABC TRANSPORTER PERMEASE"/>
    <property type="match status" value="1"/>
</dbReference>
<feature type="domain" description="ABC-type uncharacterised transport system" evidence="2">
    <location>
        <begin position="467"/>
        <end position="705"/>
    </location>
</feature>
<accession>A0A1H4AV90</accession>
<proteinExistence type="predicted"/>
<dbReference type="EMBL" id="FNRL01000006">
    <property type="protein sequence ID" value="SEA39774.1"/>
    <property type="molecule type" value="Genomic_DNA"/>
</dbReference>
<dbReference type="STRING" id="408074.SAMN05660909_01786"/>
<sequence length="776" mass="87626">MNMIFKIARTELRNLFYSPVAWFLTIAFMVQCGIYYTYPLYPLAKWQEVLMENTPKFKDLGLALTTSLFLAPDGIFMNVLQNLFLFVPLLTMGLISREVNNGTIKLLYSSPLKIREIVLGKYLAIMIYNLLLVGIVGIFMVTGLFNIQHADYGLLLSAALGFYLLVCAYTAIGLFMSSLTTYQIVSAIGSFIIVFALSRIGNLWQKYDLVRDLTYFLSISGRTTKMLRGLITTKDLVYFILIVGMFVSFTLIKLRAGRESKPWYIRTGRYLLVLGAVLLLGYFSSRPGYIGYWDTTANNANTLHVNTQNIIKEMKGEPLEITLYCNLFGGGVARGLPENRNDYLWNLWEPYIRFKPDIKFNYVYYYDVRDGDSTLSVTWGHKSYKEIAERMCEGYEIKPSLFKPGAEVRKQIDLSPENYRLVMQLKYKGRTTFLRTFDDPTFWPEELQVAAAFKRLLQDSMPKAVFLTGNLERDINKNGEREFKYHTTAKDNRYSLVNIGFDVDTLLPETQSIPAGAAAVVLADPKTTLSPVTTGKLQTYINNGGNMFILGEPGKQQVLNPLLAQFGVRMMDGTLIELSKDEMPHMVKPFLTLEGTDLSQEQILSLLKTAIREKTDSFAMLMPGVTGIEYTNGGAYTIKPLFQTGTDKAWLKAGAVVTDSVAPAFSPAEGDTKIPHYTTAVSITRKLAQKEQRIIVTSDADFMSNMRQGGGFIGRSMYSWLDYGKFPIYTPRPQPMDTKLLIGTTAAGILRILYVWVMPGLVLLLGTVLLIRRKRK</sequence>
<organism evidence="3 4">
    <name type="scientific">Chitinophaga terrae</name>
    <name type="common">ex Kim and Jung 2007</name>
    <dbReference type="NCBI Taxonomy" id="408074"/>
    <lineage>
        <taxon>Bacteria</taxon>
        <taxon>Pseudomonadati</taxon>
        <taxon>Bacteroidota</taxon>
        <taxon>Chitinophagia</taxon>
        <taxon>Chitinophagales</taxon>
        <taxon>Chitinophagaceae</taxon>
        <taxon>Chitinophaga</taxon>
    </lineage>
</organism>
<dbReference type="InterPro" id="IPR019196">
    <property type="entry name" value="ABC_transp_unknown"/>
</dbReference>
<dbReference type="RefSeq" id="WP_089760766.1">
    <property type="nucleotide sequence ID" value="NZ_BKAT01000009.1"/>
</dbReference>
<dbReference type="Pfam" id="PF12679">
    <property type="entry name" value="ABC2_membrane_2"/>
    <property type="match status" value="1"/>
</dbReference>
<reference evidence="4" key="1">
    <citation type="submission" date="2016-10" db="EMBL/GenBank/DDBJ databases">
        <authorList>
            <person name="Varghese N."/>
            <person name="Submissions S."/>
        </authorList>
    </citation>
    <scope>NUCLEOTIDE SEQUENCE [LARGE SCALE GENOMIC DNA]</scope>
    <source>
        <strain evidence="4">DSM 23920</strain>
    </source>
</reference>
<name>A0A1H4AV90_9BACT</name>
<evidence type="ECO:0000313" key="3">
    <source>
        <dbReference type="EMBL" id="SEA39774.1"/>
    </source>
</evidence>
<evidence type="ECO:0000313" key="4">
    <source>
        <dbReference type="Proteomes" id="UP000199656"/>
    </source>
</evidence>
<dbReference type="GO" id="GO:0140359">
    <property type="term" value="F:ABC-type transporter activity"/>
    <property type="evidence" value="ECO:0007669"/>
    <property type="project" value="InterPro"/>
</dbReference>
<keyword evidence="4" id="KW-1185">Reference proteome</keyword>
<feature type="transmembrane region" description="Helical" evidence="1">
    <location>
        <begin position="20"/>
        <end position="38"/>
    </location>
</feature>
<dbReference type="GO" id="GO:0005886">
    <property type="term" value="C:plasma membrane"/>
    <property type="evidence" value="ECO:0007669"/>
    <property type="project" value="UniProtKB-SubCell"/>
</dbReference>
<evidence type="ECO:0000259" key="2">
    <source>
        <dbReference type="Pfam" id="PF09822"/>
    </source>
</evidence>
<dbReference type="Proteomes" id="UP000199656">
    <property type="component" value="Unassembled WGS sequence"/>
</dbReference>
<feature type="transmembrane region" description="Helical" evidence="1">
    <location>
        <begin position="236"/>
        <end position="256"/>
    </location>
</feature>
<evidence type="ECO:0000256" key="1">
    <source>
        <dbReference type="SAM" id="Phobius"/>
    </source>
</evidence>
<gene>
    <name evidence="3" type="ORF">SAMN05660909_01786</name>
</gene>
<feature type="transmembrane region" description="Helical" evidence="1">
    <location>
        <begin position="268"/>
        <end position="285"/>
    </location>
</feature>
<feature type="transmembrane region" description="Helical" evidence="1">
    <location>
        <begin position="152"/>
        <end position="172"/>
    </location>
</feature>